<evidence type="ECO:0000313" key="3">
    <source>
        <dbReference type="EMBL" id="SUX10624.1"/>
    </source>
</evidence>
<dbReference type="Pfam" id="PF08139">
    <property type="entry name" value="LPAM_1"/>
    <property type="match status" value="1"/>
</dbReference>
<proteinExistence type="predicted"/>
<dbReference type="GeneID" id="93091252"/>
<organism evidence="3 4">
    <name type="scientific">Campylobacter sputorum subsp. sputorum</name>
    <dbReference type="NCBI Taxonomy" id="32024"/>
    <lineage>
        <taxon>Bacteria</taxon>
        <taxon>Pseudomonadati</taxon>
        <taxon>Campylobacterota</taxon>
        <taxon>Epsilonproteobacteria</taxon>
        <taxon>Campylobacterales</taxon>
        <taxon>Campylobacteraceae</taxon>
        <taxon>Campylobacter</taxon>
    </lineage>
</organism>
<dbReference type="Proteomes" id="UP000254920">
    <property type="component" value="Unassembled WGS sequence"/>
</dbReference>
<dbReference type="EMBL" id="UFVD01000001">
    <property type="protein sequence ID" value="SUX10624.1"/>
    <property type="molecule type" value="Genomic_DNA"/>
</dbReference>
<dbReference type="InterPro" id="IPR012640">
    <property type="entry name" value="Membr_lipoprot_lipid_attach_CS"/>
</dbReference>
<evidence type="ECO:0000256" key="1">
    <source>
        <dbReference type="ARBA" id="ARBA00017922"/>
    </source>
</evidence>
<keyword evidence="4" id="KW-1185">Reference proteome</keyword>
<dbReference type="AlphaFoldDB" id="A0A381DIU3"/>
<dbReference type="STRING" id="32024.GCA_000788295_01240"/>
<protein>
    <recommendedName>
        <fullName evidence="1">Type IV secretion system putative lipoprotein virB7</fullName>
    </recommendedName>
</protein>
<evidence type="ECO:0000256" key="2">
    <source>
        <dbReference type="ARBA" id="ARBA00022729"/>
    </source>
</evidence>
<accession>A0A381DIU3</accession>
<reference evidence="3 4" key="1">
    <citation type="submission" date="2018-06" db="EMBL/GenBank/DDBJ databases">
        <authorList>
            <consortium name="Pathogen Informatics"/>
            <person name="Doyle S."/>
        </authorList>
    </citation>
    <scope>NUCLEOTIDE SEQUENCE [LARGE SCALE GENOMIC DNA]</scope>
    <source>
        <strain evidence="3 4">NCTC12475</strain>
    </source>
</reference>
<gene>
    <name evidence="3" type="ORF">NCTC12475_00821</name>
</gene>
<dbReference type="PROSITE" id="PS51257">
    <property type="entry name" value="PROKAR_LIPOPROTEIN"/>
    <property type="match status" value="1"/>
</dbReference>
<evidence type="ECO:0000313" key="4">
    <source>
        <dbReference type="Proteomes" id="UP000254920"/>
    </source>
</evidence>
<keyword evidence="2" id="KW-0732">Signal</keyword>
<sequence>MRKIFLFLMFIFFLTACSDEPKEIMDRNFTDPPSDVPIGINENKPNIDLQNPPEPVAEQ</sequence>
<dbReference type="RefSeq" id="WP_089183012.1">
    <property type="nucleotide sequence ID" value="NZ_CP043427.1"/>
</dbReference>
<name>A0A381DIU3_9BACT</name>